<dbReference type="PANTHER" id="PTHR46401:SF2">
    <property type="entry name" value="GLYCOSYLTRANSFERASE WBBK-RELATED"/>
    <property type="match status" value="1"/>
</dbReference>
<dbReference type="GO" id="GO:0016757">
    <property type="term" value="F:glycosyltransferase activity"/>
    <property type="evidence" value="ECO:0007669"/>
    <property type="project" value="InterPro"/>
</dbReference>
<comment type="caution">
    <text evidence="3">The sequence shown here is derived from an EMBL/GenBank/DDBJ whole genome shotgun (WGS) entry which is preliminary data.</text>
</comment>
<feature type="domain" description="Glycosyl transferase family 1" evidence="2">
    <location>
        <begin position="149"/>
        <end position="277"/>
    </location>
</feature>
<protein>
    <submittedName>
        <fullName evidence="3">Glycosyltransferase family 4 protein</fullName>
    </submittedName>
</protein>
<dbReference type="Gene3D" id="3.40.50.2000">
    <property type="entry name" value="Glycogen Phosphorylase B"/>
    <property type="match status" value="2"/>
</dbReference>
<gene>
    <name evidence="3" type="ORF">J9259_09120</name>
</gene>
<proteinExistence type="predicted"/>
<dbReference type="EMBL" id="JAGVSJ010000045">
    <property type="protein sequence ID" value="MBX8632654.1"/>
    <property type="molecule type" value="Genomic_DNA"/>
</dbReference>
<name>A0A8J8CC15_9ARCH</name>
<dbReference type="CDD" id="cd03801">
    <property type="entry name" value="GT4_PimA-like"/>
    <property type="match status" value="1"/>
</dbReference>
<sequence>MGKRLAVRGHEVHLASVNPGNLPPDEVIDGVMIHRASGNIVAHLLVPFMIRKVKPDFIVDSLAHVVPWFSPFFTRAKVIVFFFHLHARSLPGQVSTPTARILTLLERIYPLIYSRNTFVTELSTGVGDLTNLGISPSHIIKIPLGVDTKLFKPGRKTNEPSLIYFGGMKDYKRPWLALEVLKMFPRSNGVTLIIVGDGKILEKMREMSNNYGLDKHVRFTGRIPDGELADLVAASWANLHFSTAEGFGLSILEAAAAGTPTVALDVPGVSEIVNGFGLGKTVGNLGEFPNALNDILNGNRSWSEMVNASASSFSWTKCSEKWESILVGDTPFAP</sequence>
<evidence type="ECO:0000259" key="2">
    <source>
        <dbReference type="Pfam" id="PF00534"/>
    </source>
</evidence>
<evidence type="ECO:0000256" key="1">
    <source>
        <dbReference type="ARBA" id="ARBA00022679"/>
    </source>
</evidence>
<dbReference type="Pfam" id="PF00534">
    <property type="entry name" value="Glycos_transf_1"/>
    <property type="match status" value="1"/>
</dbReference>
<keyword evidence="1" id="KW-0808">Transferase</keyword>
<dbReference type="PANTHER" id="PTHR46401">
    <property type="entry name" value="GLYCOSYLTRANSFERASE WBBK-RELATED"/>
    <property type="match status" value="1"/>
</dbReference>
<reference evidence="3" key="1">
    <citation type="submission" date="2021-04" db="EMBL/GenBank/DDBJ databases">
        <title>Genomic insights into ecological role and evolution of a novel Thermoplasmata order Candidatus Sysuiplasmatales.</title>
        <authorList>
            <person name="Yuan Y."/>
        </authorList>
    </citation>
    <scope>NUCLEOTIDE SEQUENCE</scope>
    <source>
        <strain evidence="3">YP2-bin.285</strain>
    </source>
</reference>
<evidence type="ECO:0000313" key="4">
    <source>
        <dbReference type="Proteomes" id="UP000716004"/>
    </source>
</evidence>
<dbReference type="AlphaFoldDB" id="A0A8J8CC15"/>
<dbReference type="Proteomes" id="UP000716004">
    <property type="component" value="Unassembled WGS sequence"/>
</dbReference>
<evidence type="ECO:0000313" key="3">
    <source>
        <dbReference type="EMBL" id="MBX8632654.1"/>
    </source>
</evidence>
<dbReference type="InterPro" id="IPR001296">
    <property type="entry name" value="Glyco_trans_1"/>
</dbReference>
<dbReference type="SUPFAM" id="SSF53756">
    <property type="entry name" value="UDP-Glycosyltransferase/glycogen phosphorylase"/>
    <property type="match status" value="1"/>
</dbReference>
<organism evidence="3 4">
    <name type="scientific">Candidatus Sysuiplasma superficiale</name>
    <dbReference type="NCBI Taxonomy" id="2823368"/>
    <lineage>
        <taxon>Archaea</taxon>
        <taxon>Methanobacteriati</taxon>
        <taxon>Thermoplasmatota</taxon>
        <taxon>Thermoplasmata</taxon>
        <taxon>Candidatus Sysuiplasmatales</taxon>
        <taxon>Candidatus Sysuiplasmataceae</taxon>
        <taxon>Candidatus Sysuiplasma</taxon>
    </lineage>
</organism>
<accession>A0A8J8CC15</accession>